<dbReference type="PROSITE" id="PS50850">
    <property type="entry name" value="MFS"/>
    <property type="match status" value="1"/>
</dbReference>
<evidence type="ECO:0000259" key="8">
    <source>
        <dbReference type="PROSITE" id="PS50850"/>
    </source>
</evidence>
<dbReference type="PANTHER" id="PTHR23502:SF68">
    <property type="entry name" value="MULTIDRUG TRANSPORTER, PUTATIVE (AFU_ORTHOLOGUE AFUA_3G01120)-RELATED"/>
    <property type="match status" value="1"/>
</dbReference>
<reference evidence="9" key="1">
    <citation type="journal article" date="2020" name="Stud. Mycol.">
        <title>101 Dothideomycetes genomes: a test case for predicting lifestyles and emergence of pathogens.</title>
        <authorList>
            <person name="Haridas S."/>
            <person name="Albert R."/>
            <person name="Binder M."/>
            <person name="Bloem J."/>
            <person name="Labutti K."/>
            <person name="Salamov A."/>
            <person name="Andreopoulos B."/>
            <person name="Baker S."/>
            <person name="Barry K."/>
            <person name="Bills G."/>
            <person name="Bluhm B."/>
            <person name="Cannon C."/>
            <person name="Castanera R."/>
            <person name="Culley D."/>
            <person name="Daum C."/>
            <person name="Ezra D."/>
            <person name="Gonzalez J."/>
            <person name="Henrissat B."/>
            <person name="Kuo A."/>
            <person name="Liang C."/>
            <person name="Lipzen A."/>
            <person name="Lutzoni F."/>
            <person name="Magnuson J."/>
            <person name="Mondo S."/>
            <person name="Nolan M."/>
            <person name="Ohm R."/>
            <person name="Pangilinan J."/>
            <person name="Park H.-J."/>
            <person name="Ramirez L."/>
            <person name="Alfaro M."/>
            <person name="Sun H."/>
            <person name="Tritt A."/>
            <person name="Yoshinaga Y."/>
            <person name="Zwiers L.-H."/>
            <person name="Turgeon B."/>
            <person name="Goodwin S."/>
            <person name="Spatafora J."/>
            <person name="Crous P."/>
            <person name="Grigoriev I."/>
        </authorList>
    </citation>
    <scope>NUCLEOTIDE SEQUENCE</scope>
    <source>
        <strain evidence="9">CBS 279.74</strain>
    </source>
</reference>
<gene>
    <name evidence="9" type="ORF">K504DRAFT_452912</name>
</gene>
<feature type="transmembrane region" description="Helical" evidence="7">
    <location>
        <begin position="378"/>
        <end position="397"/>
    </location>
</feature>
<protein>
    <submittedName>
        <fullName evidence="9">MFS general substrate transporter</fullName>
    </submittedName>
</protein>
<feature type="transmembrane region" description="Helical" evidence="7">
    <location>
        <begin position="482"/>
        <end position="504"/>
    </location>
</feature>
<feature type="region of interest" description="Disordered" evidence="6">
    <location>
        <begin position="1"/>
        <end position="23"/>
    </location>
</feature>
<feature type="transmembrane region" description="Helical" evidence="7">
    <location>
        <begin position="108"/>
        <end position="132"/>
    </location>
</feature>
<dbReference type="FunFam" id="1.20.1250.20:FF:000011">
    <property type="entry name" value="MFS multidrug transporter, putative"/>
    <property type="match status" value="1"/>
</dbReference>
<evidence type="ECO:0000256" key="1">
    <source>
        <dbReference type="ARBA" id="ARBA00004141"/>
    </source>
</evidence>
<comment type="subcellular location">
    <subcellularLocation>
        <location evidence="1">Membrane</location>
        <topology evidence="1">Multi-pass membrane protein</topology>
    </subcellularLocation>
</comment>
<dbReference type="GO" id="GO:0022857">
    <property type="term" value="F:transmembrane transporter activity"/>
    <property type="evidence" value="ECO:0007669"/>
    <property type="project" value="InterPro"/>
</dbReference>
<dbReference type="Gene3D" id="1.20.1250.20">
    <property type="entry name" value="MFS general substrate transporter like domains"/>
    <property type="match status" value="1"/>
</dbReference>
<dbReference type="CDD" id="cd17323">
    <property type="entry name" value="MFS_Tpo1_MDR_like"/>
    <property type="match status" value="1"/>
</dbReference>
<evidence type="ECO:0000256" key="5">
    <source>
        <dbReference type="ARBA" id="ARBA00023136"/>
    </source>
</evidence>
<feature type="domain" description="Major facilitator superfamily (MFS) profile" evidence="8">
    <location>
        <begin position="110"/>
        <end position="534"/>
    </location>
</feature>
<evidence type="ECO:0000256" key="7">
    <source>
        <dbReference type="SAM" id="Phobius"/>
    </source>
</evidence>
<evidence type="ECO:0000256" key="4">
    <source>
        <dbReference type="ARBA" id="ARBA00022989"/>
    </source>
</evidence>
<feature type="transmembrane region" description="Helical" evidence="7">
    <location>
        <begin position="144"/>
        <end position="165"/>
    </location>
</feature>
<organism evidence="9 10">
    <name type="scientific">Pleomassaria siparia CBS 279.74</name>
    <dbReference type="NCBI Taxonomy" id="1314801"/>
    <lineage>
        <taxon>Eukaryota</taxon>
        <taxon>Fungi</taxon>
        <taxon>Dikarya</taxon>
        <taxon>Ascomycota</taxon>
        <taxon>Pezizomycotina</taxon>
        <taxon>Dothideomycetes</taxon>
        <taxon>Pleosporomycetidae</taxon>
        <taxon>Pleosporales</taxon>
        <taxon>Pleomassariaceae</taxon>
        <taxon>Pleomassaria</taxon>
    </lineage>
</organism>
<feature type="transmembrane region" description="Helical" evidence="7">
    <location>
        <begin position="265"/>
        <end position="294"/>
    </location>
</feature>
<dbReference type="InterPro" id="IPR036259">
    <property type="entry name" value="MFS_trans_sf"/>
</dbReference>
<feature type="transmembrane region" description="Helical" evidence="7">
    <location>
        <begin position="417"/>
        <end position="436"/>
    </location>
</feature>
<name>A0A6G1KIU7_9PLEO</name>
<dbReference type="GO" id="GO:0016020">
    <property type="term" value="C:membrane"/>
    <property type="evidence" value="ECO:0007669"/>
    <property type="project" value="UniProtKB-SubCell"/>
</dbReference>
<dbReference type="InterPro" id="IPR011701">
    <property type="entry name" value="MFS"/>
</dbReference>
<dbReference type="InterPro" id="IPR020846">
    <property type="entry name" value="MFS_dom"/>
</dbReference>
<evidence type="ECO:0000256" key="6">
    <source>
        <dbReference type="SAM" id="MobiDB-lite"/>
    </source>
</evidence>
<evidence type="ECO:0000313" key="10">
    <source>
        <dbReference type="Proteomes" id="UP000799428"/>
    </source>
</evidence>
<feature type="transmembrane region" description="Helical" evidence="7">
    <location>
        <begin position="336"/>
        <end position="358"/>
    </location>
</feature>
<feature type="compositionally biased region" description="Polar residues" evidence="6">
    <location>
        <begin position="13"/>
        <end position="22"/>
    </location>
</feature>
<keyword evidence="5 7" id="KW-0472">Membrane</keyword>
<dbReference type="Pfam" id="PF07690">
    <property type="entry name" value="MFS_1"/>
    <property type="match status" value="1"/>
</dbReference>
<feature type="transmembrane region" description="Helical" evidence="7">
    <location>
        <begin position="202"/>
        <end position="223"/>
    </location>
</feature>
<keyword evidence="10" id="KW-1185">Reference proteome</keyword>
<dbReference type="SUPFAM" id="SSF103473">
    <property type="entry name" value="MFS general substrate transporter"/>
    <property type="match status" value="1"/>
</dbReference>
<evidence type="ECO:0000313" key="9">
    <source>
        <dbReference type="EMBL" id="KAF2712769.1"/>
    </source>
</evidence>
<dbReference type="OrthoDB" id="5296287at2759"/>
<feature type="transmembrane region" description="Helical" evidence="7">
    <location>
        <begin position="235"/>
        <end position="253"/>
    </location>
</feature>
<evidence type="ECO:0000256" key="3">
    <source>
        <dbReference type="ARBA" id="ARBA00022692"/>
    </source>
</evidence>
<feature type="transmembrane region" description="Helical" evidence="7">
    <location>
        <begin position="448"/>
        <end position="470"/>
    </location>
</feature>
<comment type="similarity">
    <text evidence="2">Belongs to the major facilitator superfamily.</text>
</comment>
<sequence>MDNQQPHHGMSLPQPSWASPTPCSIKITDSETTVIRKDVNQLWHRSILPHGNADEHGYSISSPETDSTFVNLPLDDLNQGPVDQDANVVWWSPQDRDDPLSWPRWKKALNITIICSMCFISPFSSSVFAPAVPNMTKEFDETDVYLSAFVVSSYVLGYAVGPLVVGPLSEVWGRVCMYHICNLAFVAFTCACALTHNLKTLAIVRFFAGCGGSSVWTLAPASVADMVQTKRRGPVLALIGLCYNLGPSVSPLIGSHVNVWLGWRWIFWLTAIMGGAATMASFAGLSETYAPMVLESKARRLRNRSGNQALRSGLESALSQRQILTNAMLRPLKMLILPNVLLVSLLTAAGYGFLYILYTTFPTTFIALYSWEPRHVGYVYLGTAVGNILGLGLAAGLSEAIAKRRAANGDTKPENRLIPMIMFWPLVPTGLFIYAWSAQKSLHYMVPLVGTALFGAGTMSAIFLCGLYIVDAYTTHSASGMAASTVLRSLLGGLVPLFANKLYAKYDVGWAFSILAFLALALAPVPWLFYRYGEGLRTRFKPIPYFRTKHRVDMSEVSLLPGNGRSRPACEEDTYSTRSLPLSYSPLHSLNFHIVVLRLVKLDSVQIHLQGTPVVHPRSKMAGSRVEFIPGYQSHLICESTVRLLWKYHACHRSGVSMQITKREREGVNRTK</sequence>
<proteinExistence type="inferred from homology"/>
<dbReference type="PANTHER" id="PTHR23502">
    <property type="entry name" value="MAJOR FACILITATOR SUPERFAMILY"/>
    <property type="match status" value="1"/>
</dbReference>
<keyword evidence="4 7" id="KW-1133">Transmembrane helix</keyword>
<feature type="transmembrane region" description="Helical" evidence="7">
    <location>
        <begin position="177"/>
        <end position="196"/>
    </location>
</feature>
<evidence type="ECO:0000256" key="2">
    <source>
        <dbReference type="ARBA" id="ARBA00008335"/>
    </source>
</evidence>
<feature type="transmembrane region" description="Helical" evidence="7">
    <location>
        <begin position="510"/>
        <end position="530"/>
    </location>
</feature>
<accession>A0A6G1KIU7</accession>
<dbReference type="EMBL" id="MU005766">
    <property type="protein sequence ID" value="KAF2712769.1"/>
    <property type="molecule type" value="Genomic_DNA"/>
</dbReference>
<dbReference type="AlphaFoldDB" id="A0A6G1KIU7"/>
<keyword evidence="3 7" id="KW-0812">Transmembrane</keyword>
<dbReference type="Proteomes" id="UP000799428">
    <property type="component" value="Unassembled WGS sequence"/>
</dbReference>